<evidence type="ECO:0000313" key="4">
    <source>
        <dbReference type="EMBL" id="SYW77922.1"/>
    </source>
</evidence>
<organism evidence="3 5">
    <name type="scientific">Ustilago bromivora</name>
    <dbReference type="NCBI Taxonomy" id="307758"/>
    <lineage>
        <taxon>Eukaryota</taxon>
        <taxon>Fungi</taxon>
        <taxon>Dikarya</taxon>
        <taxon>Basidiomycota</taxon>
        <taxon>Ustilaginomycotina</taxon>
        <taxon>Ustilaginomycetes</taxon>
        <taxon>Ustilaginales</taxon>
        <taxon>Ustilaginaceae</taxon>
        <taxon>Ustilago</taxon>
    </lineage>
</organism>
<feature type="compositionally biased region" description="Basic and acidic residues" evidence="1">
    <location>
        <begin position="552"/>
        <end position="564"/>
    </location>
</feature>
<keyword evidence="2" id="KW-0732">Signal</keyword>
<gene>
    <name evidence="4" type="ORF">UBRO2_02114</name>
    <name evidence="3" type="ORF">UBRO_02986</name>
</gene>
<feature type="region of interest" description="Disordered" evidence="1">
    <location>
        <begin position="578"/>
        <end position="661"/>
    </location>
</feature>
<reference evidence="5" key="1">
    <citation type="submission" date="2016-04" db="EMBL/GenBank/DDBJ databases">
        <authorList>
            <person name="Guldener U."/>
            <person name="Guldener U."/>
        </authorList>
    </citation>
    <scope>NUCLEOTIDE SEQUENCE [LARGE SCALE GENOMIC DNA]</scope>
    <source>
        <strain evidence="5">UB2112</strain>
    </source>
</reference>
<accession>A0A1K0G2A2</accession>
<feature type="compositionally biased region" description="Polar residues" evidence="1">
    <location>
        <begin position="531"/>
        <end position="550"/>
    </location>
</feature>
<dbReference type="EMBL" id="ULHB01000030">
    <property type="protein sequence ID" value="SYW77922.1"/>
    <property type="molecule type" value="Genomic_DNA"/>
</dbReference>
<feature type="region of interest" description="Disordered" evidence="1">
    <location>
        <begin position="331"/>
        <end position="351"/>
    </location>
</feature>
<proteinExistence type="predicted"/>
<dbReference type="EMBL" id="LT558120">
    <property type="protein sequence ID" value="SAM81440.1"/>
    <property type="molecule type" value="Genomic_DNA"/>
</dbReference>
<feature type="chain" id="PRO_5038218765" evidence="2">
    <location>
        <begin position="22"/>
        <end position="753"/>
    </location>
</feature>
<name>A0A1K0G2A2_9BASI</name>
<dbReference type="Proteomes" id="UP000179920">
    <property type="component" value="Chromosome IV"/>
</dbReference>
<reference evidence="3" key="2">
    <citation type="submission" date="2016-04" db="EMBL/GenBank/DDBJ databases">
        <authorList>
            <person name="Evans L.H."/>
            <person name="Alamgir A."/>
            <person name="Owens N."/>
            <person name="Weber N.D."/>
            <person name="Virtaneva K."/>
            <person name="Barbian K."/>
            <person name="Babar A."/>
            <person name="Rosenke K."/>
        </authorList>
    </citation>
    <scope>NUCLEOTIDE SEQUENCE</scope>
    <source>
        <strain evidence="3">UB2112</strain>
    </source>
</reference>
<feature type="signal peptide" evidence="2">
    <location>
        <begin position="1"/>
        <end position="21"/>
    </location>
</feature>
<sequence length="753" mass="84029">MRFARPSTFLLLSFVVSVVSSRQVISCAPGAACRAIQQPQLIRRQELQAATSWAKAEVPDRFKNWKIFQDGSRVREGFRKGYVGVLRQVDKMRQPYPEWKHIKKKWIYEPDLRKQYVLPRVLRIPAILQETPVPNLKQFVSAVKSSEPDSGLKALARAHVPGLSQELGKDGTKTPVKVKTDASPSKEENSRRATRERRRSQYIRKSSFNDFKTRQPNRRPPPPRTPVPEIESDQGMPSGQASPLRDGVSVIEAASRAEPLIETAEQKSQKGPPNADVKSFLIESNDKYQRIMKFKEEQIRRAASRYIGHPEPALTASTKAKQGVVAEGAGLSPLRLKKEGSQEISQDPTPRQFDDLTAMDADVSNPQTPQAPISNFPSSHFPDTPYTPAGSFRSPYVVAPDHLPVVLPVESWTPNIPKTAGNMESNTPGSFRLPADYTDILHRAKFRPNVQRLPNDLHVSTDPIGQQIDPAKSASVSAGWEGGRPTNEGIKKVQEIAELNDADYAIYNHDPALGQTGKAQFVRGQSAKIRPSSSDDQNDLQTPTTQSQDALNAKKDWETGPRDKTLFTVTQARQRPIFDMPSFTESPRLSDVHSQPPASIRGSIAAQRSNDRVVQAGNNRALEPTSPEAPPRKRKRPNRLDEADQNTFNFPPPKPDLASPKLKGFKPALTIKEAPNIHYDPSVDPHDSPGVVFNRASIAQFWRSYSQRLRGFHERLKILSPTASRGKLITTFKEMRQHPPERQDDAGELKDAT</sequence>
<feature type="compositionally biased region" description="Polar residues" evidence="1">
    <location>
        <begin position="583"/>
        <end position="597"/>
    </location>
</feature>
<evidence type="ECO:0000313" key="6">
    <source>
        <dbReference type="Proteomes" id="UP000658997"/>
    </source>
</evidence>
<feature type="compositionally biased region" description="Basic and acidic residues" evidence="1">
    <location>
        <begin position="733"/>
        <end position="753"/>
    </location>
</feature>
<feature type="region of interest" description="Disordered" evidence="1">
    <location>
        <begin position="519"/>
        <end position="564"/>
    </location>
</feature>
<feature type="compositionally biased region" description="Basic and acidic residues" evidence="1">
    <location>
        <begin position="167"/>
        <end position="193"/>
    </location>
</feature>
<reference evidence="4" key="3">
    <citation type="submission" date="2018-08" db="EMBL/GenBank/DDBJ databases">
        <authorList>
            <person name="Guldener U."/>
        </authorList>
    </citation>
    <scope>NUCLEOTIDE SEQUENCE</scope>
    <source>
        <strain evidence="4">UB2</strain>
    </source>
</reference>
<dbReference type="Proteomes" id="UP000658997">
    <property type="component" value="Unassembled WGS sequence"/>
</dbReference>
<feature type="region of interest" description="Disordered" evidence="1">
    <location>
        <begin position="732"/>
        <end position="753"/>
    </location>
</feature>
<protein>
    <submittedName>
        <fullName evidence="3">Uncharacterized protein</fullName>
    </submittedName>
</protein>
<evidence type="ECO:0000256" key="1">
    <source>
        <dbReference type="SAM" id="MobiDB-lite"/>
    </source>
</evidence>
<feature type="region of interest" description="Disordered" evidence="1">
    <location>
        <begin position="461"/>
        <end position="487"/>
    </location>
</feature>
<dbReference type="OrthoDB" id="2550042at2759"/>
<keyword evidence="6" id="KW-1185">Reference proteome</keyword>
<feature type="region of interest" description="Disordered" evidence="1">
    <location>
        <begin position="163"/>
        <end position="246"/>
    </location>
</feature>
<dbReference type="AlphaFoldDB" id="A0A1K0G2A2"/>
<evidence type="ECO:0000256" key="2">
    <source>
        <dbReference type="SAM" id="SignalP"/>
    </source>
</evidence>
<evidence type="ECO:0000313" key="3">
    <source>
        <dbReference type="EMBL" id="SAM81440.1"/>
    </source>
</evidence>
<evidence type="ECO:0000313" key="5">
    <source>
        <dbReference type="Proteomes" id="UP000179920"/>
    </source>
</evidence>